<dbReference type="InterPro" id="IPR011256">
    <property type="entry name" value="Reg_factor_effector_dom_sf"/>
</dbReference>
<feature type="signal peptide" evidence="1">
    <location>
        <begin position="1"/>
        <end position="15"/>
    </location>
</feature>
<dbReference type="SUPFAM" id="SSF55136">
    <property type="entry name" value="Probable bacterial effector-binding domain"/>
    <property type="match status" value="1"/>
</dbReference>
<protein>
    <submittedName>
        <fullName evidence="2">Uncharacterized protein</fullName>
    </submittedName>
</protein>
<dbReference type="Proteomes" id="UP001432027">
    <property type="component" value="Unassembled WGS sequence"/>
</dbReference>
<evidence type="ECO:0000256" key="1">
    <source>
        <dbReference type="SAM" id="SignalP"/>
    </source>
</evidence>
<dbReference type="PANTHER" id="PTHR15949">
    <property type="entry name" value="TESTIS-EXPRESSED PROTEIN 264"/>
    <property type="match status" value="1"/>
</dbReference>
<dbReference type="EMBL" id="BTSX01000001">
    <property type="protein sequence ID" value="GMS81739.1"/>
    <property type="molecule type" value="Genomic_DNA"/>
</dbReference>
<feature type="non-terminal residue" evidence="2">
    <location>
        <position position="197"/>
    </location>
</feature>
<keyword evidence="1" id="KW-0732">Signal</keyword>
<dbReference type="AlphaFoldDB" id="A0AAV5SFV2"/>
<dbReference type="GO" id="GO:0005634">
    <property type="term" value="C:nucleus"/>
    <property type="evidence" value="ECO:0007669"/>
    <property type="project" value="TreeGrafter"/>
</dbReference>
<dbReference type="GO" id="GO:0000421">
    <property type="term" value="C:autophagosome membrane"/>
    <property type="evidence" value="ECO:0007669"/>
    <property type="project" value="TreeGrafter"/>
</dbReference>
<keyword evidence="3" id="KW-1185">Reference proteome</keyword>
<dbReference type="GO" id="GO:0106300">
    <property type="term" value="P:protein-DNA covalent cross-linking repair"/>
    <property type="evidence" value="ECO:0007669"/>
    <property type="project" value="TreeGrafter"/>
</dbReference>
<comment type="caution">
    <text evidence="2">The sequence shown here is derived from an EMBL/GenBank/DDBJ whole genome shotgun (WGS) entry which is preliminary data.</text>
</comment>
<dbReference type="GO" id="GO:0061709">
    <property type="term" value="P:reticulophagy"/>
    <property type="evidence" value="ECO:0007669"/>
    <property type="project" value="TreeGrafter"/>
</dbReference>
<organism evidence="2 3">
    <name type="scientific">Pristionchus entomophagus</name>
    <dbReference type="NCBI Taxonomy" id="358040"/>
    <lineage>
        <taxon>Eukaryota</taxon>
        <taxon>Metazoa</taxon>
        <taxon>Ecdysozoa</taxon>
        <taxon>Nematoda</taxon>
        <taxon>Chromadorea</taxon>
        <taxon>Rhabditida</taxon>
        <taxon>Rhabditina</taxon>
        <taxon>Diplogasteromorpha</taxon>
        <taxon>Diplogasteroidea</taxon>
        <taxon>Neodiplogasteridae</taxon>
        <taxon>Pristionchus</taxon>
    </lineage>
</organism>
<feature type="chain" id="PRO_5043528980" evidence="1">
    <location>
        <begin position="16"/>
        <end position="197"/>
    </location>
</feature>
<dbReference type="GO" id="GO:0005657">
    <property type="term" value="C:replication fork"/>
    <property type="evidence" value="ECO:0007669"/>
    <property type="project" value="TreeGrafter"/>
</dbReference>
<name>A0AAV5SFV2_9BILA</name>
<accession>A0AAV5SFV2</accession>
<gene>
    <name evidence="2" type="ORF">PENTCL1PPCAC_3914</name>
</gene>
<sequence length="197" mass="21219">MFWEVTATAIVIGLALKYFGCFDSPEVSTASSPAAFAGGLTVYYKHHVGAYGGAYGVCRELMQLVPNAAGRGFGIYYDNPAEMPAHLLQSAVGVIIQTGTEFLVKPAVIEELNARGLKKMFIPEISRSVSASCSINFACAVLPAPLNPIAKTYAAMMDYAKSNSLSASVSMELYTLSSFRFTVHFPLDHQEAFIVPE</sequence>
<proteinExistence type="predicted"/>
<dbReference type="GO" id="GO:0005789">
    <property type="term" value="C:endoplasmic reticulum membrane"/>
    <property type="evidence" value="ECO:0007669"/>
    <property type="project" value="TreeGrafter"/>
</dbReference>
<reference evidence="2" key="1">
    <citation type="submission" date="2023-10" db="EMBL/GenBank/DDBJ databases">
        <title>Genome assembly of Pristionchus species.</title>
        <authorList>
            <person name="Yoshida K."/>
            <person name="Sommer R.J."/>
        </authorList>
    </citation>
    <scope>NUCLEOTIDE SEQUENCE</scope>
    <source>
        <strain evidence="2">RS0144</strain>
    </source>
</reference>
<evidence type="ECO:0000313" key="2">
    <source>
        <dbReference type="EMBL" id="GMS81739.1"/>
    </source>
</evidence>
<dbReference type="PANTHER" id="PTHR15949:SF3">
    <property type="entry name" value="TESTIS-EXPRESSED PROTEIN 264"/>
    <property type="match status" value="1"/>
</dbReference>
<evidence type="ECO:0000313" key="3">
    <source>
        <dbReference type="Proteomes" id="UP001432027"/>
    </source>
</evidence>